<sequence length="416" mass="47670">MLRKILFFAIITLSIFFFVSGIYLSNSKTNDTVDFLSSTYDSQKEPLIQYLSDTQEVRSTNSQSFFKKIDENGTYLTKIIQTSNNEYVSLAIEGNQYYLYFIDEEGSIRKEIFVESGQVRINDFVFFNNTFTLVGQKNGKPYILNISKVGEMNWSLVINYQGTLNTIKNTSGSYVVGGWVITNGNSQAYISEINLTGKKIWENMYGRDKVEQIVDLVIDNNRIITAGTSNSNPEKQNDLLILEYSREGILLFSDEYGYTTFHENPNSIAQDNEGNIYIGGYITTLNEQEWKGFIMKISKELEQKDNLEVEYFETLSIKSLSRVEKVKVYNEQIYLLGVCIDNWPDYDLFLRIINPNGVLIEQKIYGTNDQELIYSFEILPAGEILGTGQVKDSNNQVYPLIIKTDSSYAIPQKEKP</sequence>
<dbReference type="OrthoDB" id="43555at2"/>
<gene>
    <name evidence="1" type="ORF">X928_08960</name>
</gene>
<dbReference type="Proteomes" id="UP000236199">
    <property type="component" value="Unassembled WGS sequence"/>
</dbReference>
<accession>A0A2K1P825</accession>
<keyword evidence="2" id="KW-1185">Reference proteome</keyword>
<dbReference type="InterPro" id="IPR010620">
    <property type="entry name" value="SBBP_repeat"/>
</dbReference>
<reference evidence="1 2" key="1">
    <citation type="submission" date="2013-12" db="EMBL/GenBank/DDBJ databases">
        <title>Comparative genomics of Petrotoga isolates.</title>
        <authorList>
            <person name="Nesbo C.L."/>
            <person name="Charchuk R."/>
            <person name="Chow K."/>
        </authorList>
    </citation>
    <scope>NUCLEOTIDE SEQUENCE [LARGE SCALE GENOMIC DNA]</scope>
    <source>
        <strain evidence="1 2">DSM 10691</strain>
    </source>
</reference>
<dbReference type="PANTHER" id="PTHR42754">
    <property type="entry name" value="ENDOGLUCANASE"/>
    <property type="match status" value="1"/>
</dbReference>
<dbReference type="EMBL" id="AZRM01000048">
    <property type="protein sequence ID" value="PNR98856.1"/>
    <property type="molecule type" value="Genomic_DNA"/>
</dbReference>
<dbReference type="PANTHER" id="PTHR42754:SF1">
    <property type="entry name" value="LIPOPROTEIN"/>
    <property type="match status" value="1"/>
</dbReference>
<dbReference type="RefSeq" id="WP_103079365.1">
    <property type="nucleotide sequence ID" value="NZ_AZRM01000048.1"/>
</dbReference>
<evidence type="ECO:0000313" key="2">
    <source>
        <dbReference type="Proteomes" id="UP000236199"/>
    </source>
</evidence>
<dbReference type="AlphaFoldDB" id="A0A2K1P825"/>
<evidence type="ECO:0000313" key="1">
    <source>
        <dbReference type="EMBL" id="PNR98856.1"/>
    </source>
</evidence>
<dbReference type="Pfam" id="PF06739">
    <property type="entry name" value="SBBP"/>
    <property type="match status" value="1"/>
</dbReference>
<dbReference type="SUPFAM" id="SSF101898">
    <property type="entry name" value="NHL repeat"/>
    <property type="match status" value="1"/>
</dbReference>
<name>A0A2K1P825_9BACT</name>
<proteinExistence type="predicted"/>
<comment type="caution">
    <text evidence="1">The sequence shown here is derived from an EMBL/GenBank/DDBJ whole genome shotgun (WGS) entry which is preliminary data.</text>
</comment>
<protein>
    <submittedName>
        <fullName evidence="1">Uncharacterized protein</fullName>
    </submittedName>
</protein>
<organism evidence="1 2">
    <name type="scientific">Petrotoga miotherma DSM 10691</name>
    <dbReference type="NCBI Taxonomy" id="1434326"/>
    <lineage>
        <taxon>Bacteria</taxon>
        <taxon>Thermotogati</taxon>
        <taxon>Thermotogota</taxon>
        <taxon>Thermotogae</taxon>
        <taxon>Petrotogales</taxon>
        <taxon>Petrotogaceae</taxon>
        <taxon>Petrotoga</taxon>
    </lineage>
</organism>